<keyword evidence="5" id="KW-0045">Antibiotic biosynthesis</keyword>
<evidence type="ECO:0000313" key="14">
    <source>
        <dbReference type="Proteomes" id="UP000035366"/>
    </source>
</evidence>
<dbReference type="InterPro" id="IPR055123">
    <property type="entry name" value="SpnB-like_Rossmann"/>
</dbReference>
<feature type="domain" description="Carrier" evidence="10">
    <location>
        <begin position="2036"/>
        <end position="2111"/>
    </location>
</feature>
<dbReference type="InterPro" id="IPR049900">
    <property type="entry name" value="PKS_mFAS_DH"/>
</dbReference>
<dbReference type="EMBL" id="CP011498">
    <property type="protein sequence ID" value="AKJ15836.1"/>
    <property type="molecule type" value="Genomic_DNA"/>
</dbReference>
<dbReference type="PROSITE" id="PS50075">
    <property type="entry name" value="CARRIER"/>
    <property type="match status" value="1"/>
</dbReference>
<accession>A0ABN4GQD3</accession>
<keyword evidence="13" id="KW-0614">Plasmid</keyword>
<dbReference type="SMART" id="SM00829">
    <property type="entry name" value="PKS_ER"/>
    <property type="match status" value="1"/>
</dbReference>
<dbReference type="SMART" id="SM00827">
    <property type="entry name" value="PKS_AT"/>
    <property type="match status" value="1"/>
</dbReference>
<dbReference type="Pfam" id="PF00550">
    <property type="entry name" value="PP-binding"/>
    <property type="match status" value="1"/>
</dbReference>
<dbReference type="PROSITE" id="PS00012">
    <property type="entry name" value="PHOSPHOPANTETHEINE"/>
    <property type="match status" value="1"/>
</dbReference>
<proteinExistence type="predicted"/>
<evidence type="ECO:0000256" key="7">
    <source>
        <dbReference type="ARBA" id="ARBA00023315"/>
    </source>
</evidence>
<keyword evidence="4" id="KW-0808">Transferase</keyword>
<dbReference type="PROSITE" id="PS52019">
    <property type="entry name" value="PKS_MFAS_DH"/>
    <property type="match status" value="1"/>
</dbReference>
<organism evidence="13 14">
    <name type="scientific">Streptomyces incarnatus</name>
    <dbReference type="NCBI Taxonomy" id="665007"/>
    <lineage>
        <taxon>Bacteria</taxon>
        <taxon>Bacillati</taxon>
        <taxon>Actinomycetota</taxon>
        <taxon>Actinomycetes</taxon>
        <taxon>Kitasatosporales</taxon>
        <taxon>Streptomycetaceae</taxon>
        <taxon>Streptomyces</taxon>
    </lineage>
</organism>
<evidence type="ECO:0000256" key="1">
    <source>
        <dbReference type="ARBA" id="ARBA00004792"/>
    </source>
</evidence>
<dbReference type="PANTHER" id="PTHR43775">
    <property type="entry name" value="FATTY ACID SYNTHASE"/>
    <property type="match status" value="1"/>
</dbReference>
<dbReference type="Pfam" id="PF00698">
    <property type="entry name" value="Acyl_transf_1"/>
    <property type="match status" value="1"/>
</dbReference>
<dbReference type="Pfam" id="PF08659">
    <property type="entry name" value="KR"/>
    <property type="match status" value="1"/>
</dbReference>
<evidence type="ECO:0000259" key="11">
    <source>
        <dbReference type="PROSITE" id="PS52004"/>
    </source>
</evidence>
<sequence length="2194" mass="230221">MTNDNNADVLDYLKRTSIELIETRKRLQELTDAAAEPIAIVGVGCRYPGGAASPEELWELVRAGADVVSDFPDDRNWDLEYDPDPDRPGTCYTRKGGFLYDAGDFDAEFFGISPREALSADPQQRLLLETSWESLERAGIDPESLRGSDTGVFAGLAYFGYGNHFATPEAIAGYAQIGSLLSVASGRVAYTLGLEGPAVSTETACSSSLVAVHQAVQSLRQGECGLALAGGVTVVGMPQVFREMSRQRGLSADGRCKAFADAADGTGFAEGVGVLVLERLSDARRNGRRVWAVIRGSAINQDGASNGLTAPSGPAQQRVIRAALANARLQPGEVDAVEAHGTGTTLGDPIEAGALLATYGQDRDPGSPLWLGSLKSNIGHTQAAAGVGGIIKMIMAMRHGVLPKTLHVDRPSTHVDWSAGAVELLTEAREWTTEAGRPRRAAVSAFGVSGTNAHVILEEAPPEEQPDERGPDAGVVGGLVPWVVSGRSAQALQRQAGRLRDFLAAGADLDLADAGWSLVSSRSRFEHRAVVLGHDRDELLSALAALSDGEESAAVVRGVAGEPGGSVFMFPGQGTPWAGVARKLYDTYPVFAQSLDDTCERFDAHLPFALKPLLLADELEPAQRERTDIAQPALFTLQVGLYRLLAQYCPRPDHLIGHSVGEIAAAHVSGVFDLDTATRLVAARGRTMQTVTEPGAMLAVRASEARLSALLGAYDRVGVAAVNGPESVVVSGLRDQVHAIRDRLVAEGISAKLLAVDHAFHSPLMDPILDEFAASLTAFPAGGMSIPIVSTRLGREVTLQELTTVEYWVNHVREPVRFHDAVECARAAGGRVFLEVGPGATLASITQEAFAGEGVHDAVALSASRRDRTGPQALTGALAHLHVRGVAVDWDALFGTRRRVDLPTYAFQRQRYWLDLRAGTESADVASAGISAPDHPLLGAAVDHPGTGEVVFTGLWSLRTHGWLADHAVFGAVVVPATAHLDLALSAGDHVGCGAVEELTLEVPLIIPDAGDVQVRVVVGAADETGRRSLDVYSRPAEDGPAAGGWTRHAMGNLAPGTPPKPAGDDGTPALAAWPPAGARRLGTDTLYDDFADAGFDYGPAFRGLREVWQRGEDLFALATLPDTAEDPAGGAFALHPALMDTVLHAAIAGGVIEVTGEQGRMPFSWSGVELAGRCGPTVRVRLSPAGDDAVSLAVADEQGRTIASVEALTFRPASAEQVRSARGGQERPLYEVRWRPVKEGERETRRGPWSVLGARGGLAARLAGAGDGSAVLHTSLDEVLAGQAPRHIVLCLDDFAAAGPGLLAAVGDTDQRVLDWVQRFLAEEPLAAATLVVLTRRAVGTGAGEGVESLPGASVWGLIRSAQTEHPGRFRLVDIDDAETSLARFPDALALDETQLALREGALLVPRLAPAAPEEQRLQPPAAGPHRLGIPDKGTLENLTWVPCPEVEAPLTSGQVRIAVQAAGLNFRDVTIALGLVDKTAIDAGLGSEGAGIVLEVADDVPDLAPGDRVMGIFTGAFGRTAVADHRMLMPVPDGWSYAEAASVPCTFLTAYHGLFRVADLKKGQRILIHAAAGGVGMAAVQLARHAGAEIYATASPAKWPVLRGLGLDEAHLASSRDLQFAEKFRDSSGGRGVDVVLNSLAHRFVDASLTLLPDGGHFVEMGKTDIRDPRRVAADHPGVDYEAFDLYEAGPDAIHEMFRAVMDLFADGRLRLNPVSLRDIRDARRTFREMSQGRHVGKLVLEVGDGLGGGTVLVTGGTGGVGSLVARHLVAEHGVRSLLLASRSGEAADGVPELVADLRGAGAVVRVVQCDVADRAAVADLLADLPGRYPLTAVVHAAGVLADGTVESLTAQSVDHVLRAKAGGAINLHELTRDHTLSAFIQFSALAGTLGNAGQANYAAANAFLDGLAAQRRAAGLPGTSLCWGWWEESSGMTGELDRADLNRLRRTGIAAMPTPEALALFDAACASGKPVLVPARLDLAALRDKSGAELPPLLRDLVDGGRPRRATAGTAKAGGAQDLAAKLAALPADEARAAALDWVREQAAVVLGHPSGTAVDIDQPFTLLGFDSLTAVELCNRLSAATGLRLPSTLVFSYPTPRELSEHLCGLLRPEPDPVPAEDAGEAEDAGIRELLRTVPIDRLRSAGVLDAVLACAEAPGPSGAAPLADADADAEQLSDLDLDALVDLALGEKG</sequence>
<dbReference type="InterPro" id="IPR020843">
    <property type="entry name" value="ER"/>
</dbReference>
<dbReference type="Gene3D" id="3.40.366.10">
    <property type="entry name" value="Malonyl-Coenzyme A Acyl Carrier Protein, domain 2"/>
    <property type="match status" value="1"/>
</dbReference>
<reference evidence="13 14" key="1">
    <citation type="journal article" date="2015" name="ISME J.">
        <title>Draft Genome Sequence of Streptomyces incarnatus NRRL8089, which Produces the Nucleoside Antibiotic Sinefungin.</title>
        <authorList>
            <person name="Oshima K."/>
            <person name="Hattori M."/>
            <person name="Shimizu H."/>
            <person name="Fukuda K."/>
            <person name="Nemoto M."/>
            <person name="Inagaki K."/>
            <person name="Tamura T."/>
        </authorList>
    </citation>
    <scope>NUCLEOTIDE SEQUENCE [LARGE SCALE GENOMIC DNA]</scope>
    <source>
        <strain evidence="13 14">NRRL 8089</strain>
    </source>
</reference>
<dbReference type="SUPFAM" id="SSF52151">
    <property type="entry name" value="FabD/lysophospholipase-like"/>
    <property type="match status" value="1"/>
</dbReference>
<keyword evidence="3" id="KW-0597">Phosphoprotein</keyword>
<evidence type="ECO:0000313" key="13">
    <source>
        <dbReference type="EMBL" id="AKJ15836.1"/>
    </source>
</evidence>
<dbReference type="Pfam" id="PF16197">
    <property type="entry name" value="KAsynt_C_assoc"/>
    <property type="match status" value="1"/>
</dbReference>
<dbReference type="PROSITE" id="PS52004">
    <property type="entry name" value="KS3_2"/>
    <property type="match status" value="1"/>
</dbReference>
<keyword evidence="14" id="KW-1185">Reference proteome</keyword>
<dbReference type="InterPro" id="IPR002364">
    <property type="entry name" value="Quin_OxRdtase/zeta-crystal_CS"/>
</dbReference>
<dbReference type="InterPro" id="IPR014031">
    <property type="entry name" value="Ketoacyl_synth_C"/>
</dbReference>
<dbReference type="SMART" id="SM00825">
    <property type="entry name" value="PKS_KS"/>
    <property type="match status" value="1"/>
</dbReference>
<dbReference type="RefSeq" id="WP_208903937.1">
    <property type="nucleotide sequence ID" value="NZ_CP011498.1"/>
</dbReference>
<dbReference type="Gene3D" id="3.90.180.10">
    <property type="entry name" value="Medium-chain alcohol dehydrogenases, catalytic domain"/>
    <property type="match status" value="1"/>
</dbReference>
<evidence type="ECO:0000256" key="3">
    <source>
        <dbReference type="ARBA" id="ARBA00022553"/>
    </source>
</evidence>
<dbReference type="InterPro" id="IPR014043">
    <property type="entry name" value="Acyl_transferase_dom"/>
</dbReference>
<dbReference type="Pfam" id="PF00109">
    <property type="entry name" value="ketoacyl-synt"/>
    <property type="match status" value="1"/>
</dbReference>
<dbReference type="SUPFAM" id="SSF51735">
    <property type="entry name" value="NAD(P)-binding Rossmann-fold domains"/>
    <property type="match status" value="3"/>
</dbReference>
<dbReference type="InterPro" id="IPR036736">
    <property type="entry name" value="ACP-like_sf"/>
</dbReference>
<dbReference type="Gene3D" id="3.10.129.110">
    <property type="entry name" value="Polyketide synthase dehydratase"/>
    <property type="match status" value="1"/>
</dbReference>
<name>A0ABN4GQD3_9ACTN</name>
<dbReference type="PROSITE" id="PS01162">
    <property type="entry name" value="QOR_ZETA_CRYSTAL"/>
    <property type="match status" value="1"/>
</dbReference>
<dbReference type="PANTHER" id="PTHR43775:SF51">
    <property type="entry name" value="INACTIVE PHENOLPHTHIOCEROL SYNTHESIS POLYKETIDE SYNTHASE TYPE I PKS1-RELATED"/>
    <property type="match status" value="1"/>
</dbReference>
<evidence type="ECO:0000259" key="10">
    <source>
        <dbReference type="PROSITE" id="PS50075"/>
    </source>
</evidence>
<dbReference type="SUPFAM" id="SSF47336">
    <property type="entry name" value="ACP-like"/>
    <property type="match status" value="1"/>
</dbReference>
<dbReference type="Gene3D" id="3.30.70.3290">
    <property type="match status" value="1"/>
</dbReference>
<dbReference type="Proteomes" id="UP000035366">
    <property type="component" value="Plasmid unnamed_1"/>
</dbReference>
<dbReference type="InterPro" id="IPR013154">
    <property type="entry name" value="ADH-like_N"/>
</dbReference>
<feature type="domain" description="Ketosynthase family 3 (KS3)" evidence="11">
    <location>
        <begin position="35"/>
        <end position="459"/>
    </location>
</feature>
<feature type="region of interest" description="N-terminal hotdog fold" evidence="8">
    <location>
        <begin position="935"/>
        <end position="1061"/>
    </location>
</feature>
<dbReference type="InterPro" id="IPR016039">
    <property type="entry name" value="Thiolase-like"/>
</dbReference>
<dbReference type="InterPro" id="IPR042104">
    <property type="entry name" value="PKS_dehydratase_sf"/>
</dbReference>
<dbReference type="SUPFAM" id="SSF50129">
    <property type="entry name" value="GroES-like"/>
    <property type="match status" value="1"/>
</dbReference>
<keyword evidence="7" id="KW-0012">Acyltransferase</keyword>
<geneLocation type="plasmid" evidence="13 14">
    <name>unnamed_1</name>
</geneLocation>
<evidence type="ECO:0000256" key="4">
    <source>
        <dbReference type="ARBA" id="ARBA00022679"/>
    </source>
</evidence>
<dbReference type="CDD" id="cd00833">
    <property type="entry name" value="PKS"/>
    <property type="match status" value="1"/>
</dbReference>
<dbReference type="SMART" id="SM01294">
    <property type="entry name" value="PKS_PP_betabranch"/>
    <property type="match status" value="1"/>
</dbReference>
<feature type="active site" description="Proton donor; for dehydratase activity" evidence="8">
    <location>
        <position position="1141"/>
    </location>
</feature>
<feature type="region of interest" description="Disordered" evidence="9">
    <location>
        <begin position="1032"/>
        <end position="1067"/>
    </location>
</feature>
<gene>
    <name evidence="13" type="ORF">ABB07_39185</name>
</gene>
<dbReference type="Pfam" id="PF22953">
    <property type="entry name" value="SpnB_Rossmann"/>
    <property type="match status" value="1"/>
</dbReference>
<dbReference type="InterPro" id="IPR009081">
    <property type="entry name" value="PP-bd_ACP"/>
</dbReference>
<dbReference type="PROSITE" id="PS00606">
    <property type="entry name" value="KS3_1"/>
    <property type="match status" value="1"/>
</dbReference>
<dbReference type="InterPro" id="IPR014030">
    <property type="entry name" value="Ketoacyl_synth_N"/>
</dbReference>
<evidence type="ECO:0000256" key="8">
    <source>
        <dbReference type="PROSITE-ProRule" id="PRU01363"/>
    </source>
</evidence>
<dbReference type="InterPro" id="IPR050091">
    <property type="entry name" value="PKS_NRPS_Biosynth_Enz"/>
</dbReference>
<dbReference type="Pfam" id="PF21089">
    <property type="entry name" value="PKS_DH_N"/>
    <property type="match status" value="1"/>
</dbReference>
<dbReference type="InterPro" id="IPR032821">
    <property type="entry name" value="PKS_assoc"/>
</dbReference>
<feature type="region of interest" description="C-terminal hotdog fold" evidence="8">
    <location>
        <begin position="1079"/>
        <end position="1220"/>
    </location>
</feature>
<feature type="domain" description="PKS/mFAS DH" evidence="12">
    <location>
        <begin position="935"/>
        <end position="1220"/>
    </location>
</feature>
<dbReference type="Gene3D" id="1.10.1200.10">
    <property type="entry name" value="ACP-like"/>
    <property type="match status" value="1"/>
</dbReference>
<dbReference type="CDD" id="cd05195">
    <property type="entry name" value="enoyl_red"/>
    <property type="match status" value="1"/>
</dbReference>
<keyword evidence="6" id="KW-0511">Multifunctional enzyme</keyword>
<dbReference type="InterPro" id="IPR036291">
    <property type="entry name" value="NAD(P)-bd_dom_sf"/>
</dbReference>
<dbReference type="SMART" id="SM00823">
    <property type="entry name" value="PKS_PP"/>
    <property type="match status" value="1"/>
</dbReference>
<evidence type="ECO:0000256" key="6">
    <source>
        <dbReference type="ARBA" id="ARBA00023268"/>
    </source>
</evidence>
<evidence type="ECO:0000256" key="2">
    <source>
        <dbReference type="ARBA" id="ARBA00022450"/>
    </source>
</evidence>
<dbReference type="InterPro" id="IPR018201">
    <property type="entry name" value="Ketoacyl_synth_AS"/>
</dbReference>
<protein>
    <submittedName>
        <fullName evidence="13">Type I polyketide synthase</fullName>
    </submittedName>
</protein>
<feature type="active site" description="Proton acceptor; for dehydratase activity" evidence="8">
    <location>
        <position position="967"/>
    </location>
</feature>
<dbReference type="InterPro" id="IPR020841">
    <property type="entry name" value="PKS_Beta-ketoAc_synthase_dom"/>
</dbReference>
<dbReference type="InterPro" id="IPR001227">
    <property type="entry name" value="Ac_transferase_dom_sf"/>
</dbReference>
<dbReference type="Gene3D" id="3.40.47.10">
    <property type="match status" value="1"/>
</dbReference>
<comment type="pathway">
    <text evidence="1">Antibiotic biosynthesis.</text>
</comment>
<dbReference type="SMART" id="SM00826">
    <property type="entry name" value="PKS_DH"/>
    <property type="match status" value="1"/>
</dbReference>
<evidence type="ECO:0000259" key="12">
    <source>
        <dbReference type="PROSITE" id="PS52019"/>
    </source>
</evidence>
<dbReference type="Gene3D" id="3.40.50.720">
    <property type="entry name" value="NAD(P)-binding Rossmann-like Domain"/>
    <property type="match status" value="1"/>
</dbReference>
<keyword evidence="2" id="KW-0596">Phosphopantetheine</keyword>
<dbReference type="InterPro" id="IPR013968">
    <property type="entry name" value="PKS_KR"/>
</dbReference>
<dbReference type="InterPro" id="IPR057326">
    <property type="entry name" value="KR_dom"/>
</dbReference>
<dbReference type="Gene3D" id="3.40.50.11460">
    <property type="match status" value="1"/>
</dbReference>
<dbReference type="InterPro" id="IPR006162">
    <property type="entry name" value="Ppantetheine_attach_site"/>
</dbReference>
<dbReference type="InterPro" id="IPR016036">
    <property type="entry name" value="Malonyl_transacylase_ACP-bd"/>
</dbReference>
<dbReference type="SUPFAM" id="SSF55048">
    <property type="entry name" value="Probable ACP-binding domain of malonyl-CoA ACP transacylase"/>
    <property type="match status" value="1"/>
</dbReference>
<dbReference type="InterPro" id="IPR049552">
    <property type="entry name" value="PKS_DH_N"/>
</dbReference>
<dbReference type="InterPro" id="IPR020807">
    <property type="entry name" value="PKS_DH"/>
</dbReference>
<evidence type="ECO:0000256" key="9">
    <source>
        <dbReference type="SAM" id="MobiDB-lite"/>
    </source>
</evidence>
<dbReference type="Pfam" id="PF14765">
    <property type="entry name" value="PS-DH"/>
    <property type="match status" value="1"/>
</dbReference>
<dbReference type="SUPFAM" id="SSF53901">
    <property type="entry name" value="Thiolase-like"/>
    <property type="match status" value="1"/>
</dbReference>
<dbReference type="InterPro" id="IPR020806">
    <property type="entry name" value="PKS_PP-bd"/>
</dbReference>
<evidence type="ECO:0000256" key="5">
    <source>
        <dbReference type="ARBA" id="ARBA00023194"/>
    </source>
</evidence>
<dbReference type="Pfam" id="PF08240">
    <property type="entry name" value="ADH_N"/>
    <property type="match status" value="1"/>
</dbReference>
<dbReference type="InterPro" id="IPR049551">
    <property type="entry name" value="PKS_DH_C"/>
</dbReference>
<dbReference type="InterPro" id="IPR011032">
    <property type="entry name" value="GroES-like_sf"/>
</dbReference>
<dbReference type="SMART" id="SM00822">
    <property type="entry name" value="PKS_KR"/>
    <property type="match status" value="1"/>
</dbReference>
<dbReference type="CDD" id="cd08956">
    <property type="entry name" value="KR_3_FAS_SDR_x"/>
    <property type="match status" value="1"/>
</dbReference>
<dbReference type="InterPro" id="IPR016035">
    <property type="entry name" value="Acyl_Trfase/lysoPLipase"/>
</dbReference>
<dbReference type="Pfam" id="PF13602">
    <property type="entry name" value="ADH_zinc_N_2"/>
    <property type="match status" value="1"/>
</dbReference>
<dbReference type="Pfam" id="PF02801">
    <property type="entry name" value="Ketoacyl-synt_C"/>
    <property type="match status" value="1"/>
</dbReference>